<dbReference type="InterPro" id="IPR050765">
    <property type="entry name" value="Riboflavin_Biosynth_HTPR"/>
</dbReference>
<keyword evidence="11" id="KW-0511">Multifunctional enzyme</keyword>
<keyword evidence="7 12" id="KW-0479">Metal-binding</keyword>
<feature type="binding site" evidence="15">
    <location>
        <position position="91"/>
    </location>
    <ligand>
        <name>Zn(2+)</name>
        <dbReference type="ChEBI" id="CHEBI:29105"/>
        <note>catalytic</note>
    </ligand>
</feature>
<dbReference type="Gene3D" id="3.40.430.10">
    <property type="entry name" value="Dihydrofolate Reductase, subunit A"/>
    <property type="match status" value="1"/>
</dbReference>
<feature type="binding site" evidence="14">
    <location>
        <begin position="329"/>
        <end position="335"/>
    </location>
    <ligand>
        <name>NADP(+)</name>
        <dbReference type="ChEBI" id="CHEBI:58349"/>
    </ligand>
</feature>
<dbReference type="EC" id="3.5.4.26" evidence="12"/>
<dbReference type="PANTHER" id="PTHR38011:SF7">
    <property type="entry name" value="2,5-DIAMINO-6-RIBOSYLAMINO-4(3H)-PYRIMIDINONE 5'-PHOSPHATE REDUCTASE"/>
    <property type="match status" value="1"/>
</dbReference>
<evidence type="ECO:0000256" key="3">
    <source>
        <dbReference type="ARBA" id="ARBA00004910"/>
    </source>
</evidence>
<dbReference type="InterPro" id="IPR016193">
    <property type="entry name" value="Cytidine_deaminase-like"/>
</dbReference>
<sequence length="407" mass="44894">MNNQSYTISSPIPLKTTDKRIDNNHNFTTKLNPYSLSNSPIKSDEDWMRLALSLAYYANGQTGSNPSVGAVIVKNNKLVGMGAHLKQGTAHAEIHALNMAGDNARGATIYVTLEPCCHTGLTGPCTEALIAAGITKVVVALVDKNPNVEGKGILSLKEAGIEVVVGICHHVAQSIHHEFFVSQITKRSYVILKTACSLDGKLALDNLESQWITNEQARIDVHHLRASVDAILTGIGTVKVDNPMLNVRLDGNQKQPARIVIDRQGEIEIETKIVQTAHQFRTILLGQYSAEKKAKLINLGCEVEPYDSLKTIFSWTLKQGLMRVLIEAGPRLVTALLDDDLVDEWVLYQSPRVFGGNQSIYQNIKPSPLDEIKRFEIVNTELIGQDIKILMRQNRKGVTEDNTCLQD</sequence>
<keyword evidence="6 12" id="KW-0686">Riboflavin biosynthesis</keyword>
<dbReference type="AlphaFoldDB" id="A0A1I0CJ61"/>
<evidence type="ECO:0000256" key="4">
    <source>
        <dbReference type="ARBA" id="ARBA00005259"/>
    </source>
</evidence>
<keyword evidence="12" id="KW-0378">Hydrolase</keyword>
<evidence type="ECO:0000256" key="9">
    <source>
        <dbReference type="ARBA" id="ARBA00022857"/>
    </source>
</evidence>
<dbReference type="EMBL" id="FOHV01000011">
    <property type="protein sequence ID" value="SET19657.1"/>
    <property type="molecule type" value="Genomic_DNA"/>
</dbReference>
<comment type="similarity">
    <text evidence="5 12">In the C-terminal section; belongs to the HTP reductase family.</text>
</comment>
<dbReference type="PROSITE" id="PS00903">
    <property type="entry name" value="CYT_DCMP_DEAMINASES_1"/>
    <property type="match status" value="1"/>
</dbReference>
<feature type="binding site" evidence="14">
    <location>
        <position position="327"/>
    </location>
    <ligand>
        <name>substrate</name>
    </ligand>
</feature>
<dbReference type="GO" id="GO:0008270">
    <property type="term" value="F:zinc ion binding"/>
    <property type="evidence" value="ECO:0007669"/>
    <property type="project" value="InterPro"/>
</dbReference>
<feature type="binding site" evidence="15">
    <location>
        <position position="116"/>
    </location>
    <ligand>
        <name>Zn(2+)</name>
        <dbReference type="ChEBI" id="CHEBI:29105"/>
        <note>catalytic</note>
    </ligand>
</feature>
<feature type="binding site" evidence="14">
    <location>
        <position position="225"/>
    </location>
    <ligand>
        <name>substrate</name>
    </ligand>
</feature>
<proteinExistence type="inferred from homology"/>
<evidence type="ECO:0000256" key="10">
    <source>
        <dbReference type="ARBA" id="ARBA00023002"/>
    </source>
</evidence>
<protein>
    <recommendedName>
        <fullName evidence="12">Riboflavin biosynthesis protein RibD</fullName>
    </recommendedName>
    <domain>
        <recommendedName>
            <fullName evidence="12">Diaminohydroxyphosphoribosylaminopyrimidine deaminase</fullName>
            <shortName evidence="12">DRAP deaminase</shortName>
            <ecNumber evidence="12">3.5.4.26</ecNumber>
        </recommendedName>
        <alternativeName>
            <fullName evidence="12">Riboflavin-specific deaminase</fullName>
        </alternativeName>
    </domain>
    <domain>
        <recommendedName>
            <fullName evidence="12">5-amino-6-(5-phosphoribosylamino)uracil reductase</fullName>
            <ecNumber evidence="12">1.1.1.193</ecNumber>
        </recommendedName>
        <alternativeName>
            <fullName evidence="12">HTP reductase</fullName>
        </alternativeName>
    </domain>
</protein>
<evidence type="ECO:0000259" key="16">
    <source>
        <dbReference type="PROSITE" id="PS51747"/>
    </source>
</evidence>
<dbReference type="NCBIfam" id="TIGR00326">
    <property type="entry name" value="eubact_ribD"/>
    <property type="match status" value="1"/>
</dbReference>
<feature type="active site" description="Proton donor" evidence="13">
    <location>
        <position position="93"/>
    </location>
</feature>
<dbReference type="InterPro" id="IPR002125">
    <property type="entry name" value="CMP_dCMP_dom"/>
</dbReference>
<dbReference type="InterPro" id="IPR024072">
    <property type="entry name" value="DHFR-like_dom_sf"/>
</dbReference>
<evidence type="ECO:0000256" key="7">
    <source>
        <dbReference type="ARBA" id="ARBA00022723"/>
    </source>
</evidence>
<accession>A0A1I0CJ61</accession>
<evidence type="ECO:0000256" key="5">
    <source>
        <dbReference type="ARBA" id="ARBA00007417"/>
    </source>
</evidence>
<dbReference type="InterPro" id="IPR016192">
    <property type="entry name" value="APOBEC/CMP_deaminase_Zn-bd"/>
</dbReference>
<comment type="function">
    <text evidence="1 12">Converts 2,5-diamino-6-(ribosylamino)-4(3h)-pyrimidinone 5'-phosphate into 5-amino-6-(ribosylamino)-2,4(1h,3h)-pyrimidinedione 5'-phosphate.</text>
</comment>
<evidence type="ECO:0000256" key="6">
    <source>
        <dbReference type="ARBA" id="ARBA00022619"/>
    </source>
</evidence>
<evidence type="ECO:0000256" key="15">
    <source>
        <dbReference type="PIRSR" id="PIRSR006769-3"/>
    </source>
</evidence>
<dbReference type="Proteomes" id="UP000242642">
    <property type="component" value="Unassembled WGS sequence"/>
</dbReference>
<evidence type="ECO:0000256" key="8">
    <source>
        <dbReference type="ARBA" id="ARBA00022833"/>
    </source>
</evidence>
<dbReference type="GO" id="GO:0009231">
    <property type="term" value="P:riboflavin biosynthetic process"/>
    <property type="evidence" value="ECO:0007669"/>
    <property type="project" value="UniProtKB-UniPathway"/>
</dbReference>
<evidence type="ECO:0000256" key="11">
    <source>
        <dbReference type="ARBA" id="ARBA00023268"/>
    </source>
</evidence>
<dbReference type="STRING" id="1123402.SAMN02583745_01638"/>
<feature type="binding site" evidence="14">
    <location>
        <position position="209"/>
    </location>
    <ligand>
        <name>substrate</name>
    </ligand>
</feature>
<comment type="cofactor">
    <cofactor evidence="12 15">
        <name>Zn(2+)</name>
        <dbReference type="ChEBI" id="CHEBI:29105"/>
    </cofactor>
    <text evidence="12 15">Binds 1 zinc ion.</text>
</comment>
<comment type="pathway">
    <text evidence="2 12">Cofactor biosynthesis; riboflavin biosynthesis; 5-amino-6-(D-ribitylamino)uracil from GTP: step 2/4.</text>
</comment>
<comment type="catalytic activity">
    <reaction evidence="12">
        <text>2,5-diamino-6-hydroxy-4-(5-phosphoribosylamino)-pyrimidine + H2O + H(+) = 5-amino-6-(5-phospho-D-ribosylamino)uracil + NH4(+)</text>
        <dbReference type="Rhea" id="RHEA:21868"/>
        <dbReference type="ChEBI" id="CHEBI:15377"/>
        <dbReference type="ChEBI" id="CHEBI:15378"/>
        <dbReference type="ChEBI" id="CHEBI:28938"/>
        <dbReference type="ChEBI" id="CHEBI:58453"/>
        <dbReference type="ChEBI" id="CHEBI:58614"/>
        <dbReference type="EC" id="3.5.4.26"/>
    </reaction>
</comment>
<evidence type="ECO:0000313" key="17">
    <source>
        <dbReference type="EMBL" id="SET19657.1"/>
    </source>
</evidence>
<keyword evidence="8 12" id="KW-0862">Zinc</keyword>
<evidence type="ECO:0000256" key="2">
    <source>
        <dbReference type="ARBA" id="ARBA00004882"/>
    </source>
</evidence>
<dbReference type="InterPro" id="IPR004794">
    <property type="entry name" value="Eubact_RibD"/>
</dbReference>
<dbReference type="GO" id="GO:0008835">
    <property type="term" value="F:diaminohydroxyphosphoribosylaminopyrimidine deaminase activity"/>
    <property type="evidence" value="ECO:0007669"/>
    <property type="project" value="UniProtKB-EC"/>
</dbReference>
<keyword evidence="10 12" id="KW-0560">Oxidoreductase</keyword>
<dbReference type="Pfam" id="PF01872">
    <property type="entry name" value="RibD_C"/>
    <property type="match status" value="1"/>
</dbReference>
<keyword evidence="9 12" id="KW-0521">NADP</keyword>
<keyword evidence="18" id="KW-1185">Reference proteome</keyword>
<dbReference type="PROSITE" id="PS51747">
    <property type="entry name" value="CYT_DCMP_DEAMINASES_2"/>
    <property type="match status" value="1"/>
</dbReference>
<comment type="pathway">
    <text evidence="3 12">Cofactor biosynthesis; riboflavin biosynthesis; 5-amino-6-(D-ribitylamino)uracil from GTP: step 3/4.</text>
</comment>
<feature type="binding site" evidence="14">
    <location>
        <position position="248"/>
    </location>
    <ligand>
        <name>substrate</name>
    </ligand>
</feature>
<dbReference type="UniPathway" id="UPA00275">
    <property type="reaction ID" value="UER00401"/>
</dbReference>
<feature type="binding site" evidence="14">
    <location>
        <position position="237"/>
    </location>
    <ligand>
        <name>NADP(+)</name>
        <dbReference type="ChEBI" id="CHEBI:58349"/>
    </ligand>
</feature>
<dbReference type="Pfam" id="PF00383">
    <property type="entry name" value="dCMP_cyt_deam_1"/>
    <property type="match status" value="1"/>
</dbReference>
<evidence type="ECO:0000256" key="14">
    <source>
        <dbReference type="PIRSR" id="PIRSR006769-2"/>
    </source>
</evidence>
<evidence type="ECO:0000256" key="1">
    <source>
        <dbReference type="ARBA" id="ARBA00002151"/>
    </source>
</evidence>
<dbReference type="PANTHER" id="PTHR38011">
    <property type="entry name" value="DIHYDROFOLATE REDUCTASE FAMILY PROTEIN (AFU_ORTHOLOGUE AFUA_8G06820)"/>
    <property type="match status" value="1"/>
</dbReference>
<dbReference type="SUPFAM" id="SSF53927">
    <property type="entry name" value="Cytidine deaminase-like"/>
    <property type="match status" value="1"/>
</dbReference>
<organism evidence="17 18">
    <name type="scientific">Thorsellia anophelis DSM 18579</name>
    <dbReference type="NCBI Taxonomy" id="1123402"/>
    <lineage>
        <taxon>Bacteria</taxon>
        <taxon>Pseudomonadati</taxon>
        <taxon>Pseudomonadota</taxon>
        <taxon>Gammaproteobacteria</taxon>
        <taxon>Enterobacterales</taxon>
        <taxon>Thorselliaceae</taxon>
        <taxon>Thorsellia</taxon>
    </lineage>
</organism>
<dbReference type="GO" id="GO:0008703">
    <property type="term" value="F:5-amino-6-(5-phosphoribosylamino)uracil reductase activity"/>
    <property type="evidence" value="ECO:0007669"/>
    <property type="project" value="UniProtKB-EC"/>
</dbReference>
<feature type="binding site" evidence="14">
    <location>
        <position position="241"/>
    </location>
    <ligand>
        <name>NADP(+)</name>
        <dbReference type="ChEBI" id="CHEBI:58349"/>
    </ligand>
</feature>
<gene>
    <name evidence="17" type="ORF">SAMN02583745_01638</name>
</gene>
<dbReference type="InterPro" id="IPR002734">
    <property type="entry name" value="RibDG_C"/>
</dbReference>
<feature type="binding site" evidence="14">
    <location>
        <position position="195"/>
    </location>
    <ligand>
        <name>NADP(+)</name>
        <dbReference type="ChEBI" id="CHEBI:58349"/>
    </ligand>
</feature>
<dbReference type="PIRSF" id="PIRSF006769">
    <property type="entry name" value="RibD"/>
    <property type="match status" value="1"/>
</dbReference>
<dbReference type="CDD" id="cd01284">
    <property type="entry name" value="Riboflavin_deaminase-reductase"/>
    <property type="match status" value="1"/>
</dbReference>
<dbReference type="Gene3D" id="3.40.140.10">
    <property type="entry name" value="Cytidine Deaminase, domain 2"/>
    <property type="match status" value="1"/>
</dbReference>
<feature type="binding site" evidence="14">
    <location>
        <position position="211"/>
    </location>
    <ligand>
        <name>NADP(+)</name>
        <dbReference type="ChEBI" id="CHEBI:58349"/>
    </ligand>
</feature>
<comment type="similarity">
    <text evidence="4 12">In the N-terminal section; belongs to the cytidine and deoxycytidylate deaminase family.</text>
</comment>
<evidence type="ECO:0000313" key="18">
    <source>
        <dbReference type="Proteomes" id="UP000242642"/>
    </source>
</evidence>
<dbReference type="EC" id="1.1.1.193" evidence="12"/>
<reference evidence="18" key="1">
    <citation type="submission" date="2016-10" db="EMBL/GenBank/DDBJ databases">
        <authorList>
            <person name="Varghese N."/>
            <person name="Submissions S."/>
        </authorList>
    </citation>
    <scope>NUCLEOTIDE SEQUENCE [LARGE SCALE GENOMIC DNA]</scope>
    <source>
        <strain evidence="18">DSM 18579</strain>
    </source>
</reference>
<comment type="catalytic activity">
    <reaction evidence="12">
        <text>5-amino-6-(5-phospho-D-ribitylamino)uracil + NADP(+) = 5-amino-6-(5-phospho-D-ribosylamino)uracil + NADPH + H(+)</text>
        <dbReference type="Rhea" id="RHEA:17845"/>
        <dbReference type="ChEBI" id="CHEBI:15378"/>
        <dbReference type="ChEBI" id="CHEBI:57783"/>
        <dbReference type="ChEBI" id="CHEBI:58349"/>
        <dbReference type="ChEBI" id="CHEBI:58421"/>
        <dbReference type="ChEBI" id="CHEBI:58453"/>
        <dbReference type="EC" id="1.1.1.193"/>
    </reaction>
</comment>
<feature type="binding site" evidence="14">
    <location>
        <position position="245"/>
    </location>
    <ligand>
        <name>substrate</name>
    </ligand>
</feature>
<dbReference type="SUPFAM" id="SSF53597">
    <property type="entry name" value="Dihydrofolate reductase-like"/>
    <property type="match status" value="1"/>
</dbReference>
<evidence type="ECO:0000256" key="13">
    <source>
        <dbReference type="PIRSR" id="PIRSR006769-1"/>
    </source>
</evidence>
<feature type="binding site" evidence="15">
    <location>
        <position position="125"/>
    </location>
    <ligand>
        <name>Zn(2+)</name>
        <dbReference type="ChEBI" id="CHEBI:29105"/>
        <note>catalytic</note>
    </ligand>
</feature>
<dbReference type="RefSeq" id="WP_218139490.1">
    <property type="nucleotide sequence ID" value="NZ_FOHV01000011.1"/>
</dbReference>
<evidence type="ECO:0000256" key="12">
    <source>
        <dbReference type="PIRNR" id="PIRNR006769"/>
    </source>
</evidence>
<feature type="domain" description="CMP/dCMP-type deaminase" evidence="16">
    <location>
        <begin position="42"/>
        <end position="164"/>
    </location>
</feature>
<name>A0A1I0CJ61_9GAMM</name>